<name>A0A4Z1GV82_9HELO</name>
<keyword evidence="3" id="KW-1185">Reference proteome</keyword>
<sequence>MNNNIENLEIDPESRRIIEDLTASMREDEGFAVYTNDRETELQMYIEERRANLKFFLEERQLYRQMYVEERQKRLEKERKDAQFSQFMSKVVIVLAVAFFVYIIMGFCFMSLFPVD</sequence>
<evidence type="ECO:0000256" key="1">
    <source>
        <dbReference type="SAM" id="Phobius"/>
    </source>
</evidence>
<comment type="caution">
    <text evidence="2">The sequence shown here is derived from an EMBL/GenBank/DDBJ whole genome shotgun (WGS) entry which is preliminary data.</text>
</comment>
<dbReference type="EMBL" id="PQXK01000038">
    <property type="protein sequence ID" value="TGO40348.1"/>
    <property type="molecule type" value="Genomic_DNA"/>
</dbReference>
<reference evidence="2 3" key="1">
    <citation type="submission" date="2017-12" db="EMBL/GenBank/DDBJ databases">
        <title>Comparative genomics of Botrytis spp.</title>
        <authorList>
            <person name="Valero-Jimenez C.A."/>
            <person name="Tapia P."/>
            <person name="Veloso J."/>
            <person name="Silva-Moreno E."/>
            <person name="Staats M."/>
            <person name="Valdes J.H."/>
            <person name="Van Kan J.A.L."/>
        </authorList>
    </citation>
    <scope>NUCLEOTIDE SEQUENCE [LARGE SCALE GENOMIC DNA]</scope>
    <source>
        <strain evidence="2 3">Bh0001</strain>
    </source>
</reference>
<accession>A0A4Z1GV82</accession>
<gene>
    <name evidence="2" type="ORF">BHYA_0038g00220</name>
</gene>
<keyword evidence="1" id="KW-0472">Membrane</keyword>
<evidence type="ECO:0000313" key="3">
    <source>
        <dbReference type="Proteomes" id="UP000297814"/>
    </source>
</evidence>
<dbReference type="Proteomes" id="UP000297814">
    <property type="component" value="Unassembled WGS sequence"/>
</dbReference>
<proteinExistence type="predicted"/>
<dbReference type="AlphaFoldDB" id="A0A4Z1GV82"/>
<keyword evidence="1" id="KW-1133">Transmembrane helix</keyword>
<organism evidence="2 3">
    <name type="scientific">Botrytis hyacinthi</name>
    <dbReference type="NCBI Taxonomy" id="278943"/>
    <lineage>
        <taxon>Eukaryota</taxon>
        <taxon>Fungi</taxon>
        <taxon>Dikarya</taxon>
        <taxon>Ascomycota</taxon>
        <taxon>Pezizomycotina</taxon>
        <taxon>Leotiomycetes</taxon>
        <taxon>Helotiales</taxon>
        <taxon>Sclerotiniaceae</taxon>
        <taxon>Botrytis</taxon>
    </lineage>
</organism>
<evidence type="ECO:0000313" key="2">
    <source>
        <dbReference type="EMBL" id="TGO40348.1"/>
    </source>
</evidence>
<feature type="transmembrane region" description="Helical" evidence="1">
    <location>
        <begin position="87"/>
        <end position="113"/>
    </location>
</feature>
<protein>
    <submittedName>
        <fullName evidence="2">Uncharacterized protein</fullName>
    </submittedName>
</protein>
<keyword evidence="1" id="KW-0812">Transmembrane</keyword>